<evidence type="ECO:0000313" key="1">
    <source>
        <dbReference type="EMBL" id="PSK37441.1"/>
    </source>
</evidence>
<name>A0A2P7YN99_9PEZI</name>
<dbReference type="Proteomes" id="UP000243723">
    <property type="component" value="Unassembled WGS sequence"/>
</dbReference>
<keyword evidence="2" id="KW-1185">Reference proteome</keyword>
<evidence type="ECO:0000313" key="2">
    <source>
        <dbReference type="Proteomes" id="UP000243723"/>
    </source>
</evidence>
<comment type="caution">
    <text evidence="1">The sequence shown here is derived from an EMBL/GenBank/DDBJ whole genome shotgun (WGS) entry which is preliminary data.</text>
</comment>
<organism evidence="1 2">
    <name type="scientific">Elsinoe australis</name>
    <dbReference type="NCBI Taxonomy" id="40998"/>
    <lineage>
        <taxon>Eukaryota</taxon>
        <taxon>Fungi</taxon>
        <taxon>Dikarya</taxon>
        <taxon>Ascomycota</taxon>
        <taxon>Pezizomycotina</taxon>
        <taxon>Dothideomycetes</taxon>
        <taxon>Dothideomycetidae</taxon>
        <taxon>Myriangiales</taxon>
        <taxon>Elsinoaceae</taxon>
        <taxon>Elsinoe</taxon>
    </lineage>
</organism>
<dbReference type="AlphaFoldDB" id="A0A2P7YN99"/>
<proteinExistence type="predicted"/>
<reference evidence="1 2" key="1">
    <citation type="submission" date="2017-05" db="EMBL/GenBank/DDBJ databases">
        <title>Draft genome sequence of Elsinoe australis.</title>
        <authorList>
            <person name="Cheng Q."/>
        </authorList>
    </citation>
    <scope>NUCLEOTIDE SEQUENCE [LARGE SCALE GENOMIC DNA]</scope>
    <source>
        <strain evidence="1 2">NL1</strain>
    </source>
</reference>
<accession>A0A2P7YN99</accession>
<gene>
    <name evidence="1" type="ORF">B9Z65_2183</name>
</gene>
<sequence>MNPAGDQETHYSRAVPAALGKRYTFMNVPTLYGTAEDTINTVAEALIASKPEAGDPFYQGSEIYAYMCFKARSRQKEKTLSAWYEEWGRCFNHGAAQRTVF</sequence>
<dbReference type="EMBL" id="NHZQ01000412">
    <property type="protein sequence ID" value="PSK37441.1"/>
    <property type="molecule type" value="Genomic_DNA"/>
</dbReference>
<protein>
    <submittedName>
        <fullName evidence="1">Lanosterol synthase</fullName>
    </submittedName>
</protein>